<dbReference type="Proteomes" id="UP000706525">
    <property type="component" value="Unassembled WGS sequence"/>
</dbReference>
<keyword evidence="2" id="KW-1185">Reference proteome</keyword>
<evidence type="ECO:0000313" key="1">
    <source>
        <dbReference type="EMBL" id="CAG9184341.1"/>
    </source>
</evidence>
<protein>
    <submittedName>
        <fullName evidence="1">Uncharacterized protein</fullName>
    </submittedName>
</protein>
<sequence>MYYDLQERAPSTATKLATMPLADIAALMLKGTGADAAFESSIAGMAAIKGLPPEKLTDYVLNPPLADNPEHARELVAMAPKAVQIGAIEMSKALKSENAFRAFLGQLLHPMARTRFVAVGNPEGIAGARNRAAAMAFAASVDNDPRAQSAYVDHMKSLRTLVTAAVDKELFGADNGSAMVHSIEKAAVAGLPFEQKVVIDGLHERVRAELLDEARQRLRAQYARASRPDDTPTP</sequence>
<accession>A0ABM8XVB2</accession>
<dbReference type="EMBL" id="CAJZAG010000012">
    <property type="protein sequence ID" value="CAG9184341.1"/>
    <property type="molecule type" value="Genomic_DNA"/>
</dbReference>
<gene>
    <name evidence="1" type="ORF">LMG32289_05590</name>
</gene>
<reference evidence="1 2" key="1">
    <citation type="submission" date="2021-08" db="EMBL/GenBank/DDBJ databases">
        <authorList>
            <person name="Peeters C."/>
        </authorList>
    </citation>
    <scope>NUCLEOTIDE SEQUENCE [LARGE SCALE GENOMIC DNA]</scope>
    <source>
        <strain evidence="1 2">LMG 32289</strain>
    </source>
</reference>
<organism evidence="1 2">
    <name type="scientific">Cupriavidus pampae</name>
    <dbReference type="NCBI Taxonomy" id="659251"/>
    <lineage>
        <taxon>Bacteria</taxon>
        <taxon>Pseudomonadati</taxon>
        <taxon>Pseudomonadota</taxon>
        <taxon>Betaproteobacteria</taxon>
        <taxon>Burkholderiales</taxon>
        <taxon>Burkholderiaceae</taxon>
        <taxon>Cupriavidus</taxon>
    </lineage>
</organism>
<dbReference type="RefSeq" id="WP_223994260.1">
    <property type="nucleotide sequence ID" value="NZ_CAJZAG010000012.1"/>
</dbReference>
<proteinExistence type="predicted"/>
<comment type="caution">
    <text evidence="1">The sequence shown here is derived from an EMBL/GenBank/DDBJ whole genome shotgun (WGS) entry which is preliminary data.</text>
</comment>
<name>A0ABM8XVB2_9BURK</name>
<evidence type="ECO:0000313" key="2">
    <source>
        <dbReference type="Proteomes" id="UP000706525"/>
    </source>
</evidence>